<dbReference type="SUPFAM" id="SSF103506">
    <property type="entry name" value="Mitochondrial carrier"/>
    <property type="match status" value="1"/>
</dbReference>
<keyword evidence="7" id="KW-1185">Reference proteome</keyword>
<protein>
    <submittedName>
        <fullName evidence="6">Uncharacterized protein</fullName>
    </submittedName>
</protein>
<sequence length="163" mass="19235">MALLWSIMQVVSWLALQVLALALHLAPAAAVLSTVTAIVLVSAMTAQALEHGMLVSMHRSKWRKHSQYSDLRRDFYRGYWLLSKWRKHSEYSDLRRDFYRGYWLLTLLYLISSMLWIYFTERTEKRFVYGAIFCAMWWGVQLALVVALTPLDEVRTKLKTIKW</sequence>
<dbReference type="GO" id="GO:0016020">
    <property type="term" value="C:membrane"/>
    <property type="evidence" value="ECO:0007669"/>
    <property type="project" value="UniProtKB-SubCell"/>
</dbReference>
<keyword evidence="2 4" id="KW-0812">Transmembrane</keyword>
<reference evidence="7" key="1">
    <citation type="submission" date="2017-03" db="EMBL/GenBank/DDBJ databases">
        <title>Phytopthora megakarya and P. palmivora, two closely related causual agents of cacao black pod achieved similar genome size and gene model numbers by different mechanisms.</title>
        <authorList>
            <person name="Ali S."/>
            <person name="Shao J."/>
            <person name="Larry D.J."/>
            <person name="Kronmiller B."/>
            <person name="Shen D."/>
            <person name="Strem M.D."/>
            <person name="Melnick R.L."/>
            <person name="Guiltinan M.J."/>
            <person name="Tyler B.M."/>
            <person name="Meinhardt L.W."/>
            <person name="Bailey B.A."/>
        </authorList>
    </citation>
    <scope>NUCLEOTIDE SEQUENCE [LARGE SCALE GENOMIC DNA]</scope>
    <source>
        <strain evidence="7">zdho120</strain>
    </source>
</reference>
<dbReference type="EMBL" id="NBNE01004728">
    <property type="protein sequence ID" value="OWZ04876.1"/>
    <property type="molecule type" value="Genomic_DNA"/>
</dbReference>
<feature type="signal peptide" evidence="5">
    <location>
        <begin position="1"/>
        <end position="20"/>
    </location>
</feature>
<evidence type="ECO:0000256" key="1">
    <source>
        <dbReference type="ARBA" id="ARBA00004370"/>
    </source>
</evidence>
<name>A0A225VGY0_9STRA</name>
<evidence type="ECO:0000256" key="2">
    <source>
        <dbReference type="ARBA" id="ARBA00022692"/>
    </source>
</evidence>
<feature type="transmembrane region" description="Helical" evidence="4">
    <location>
        <begin position="126"/>
        <end position="149"/>
    </location>
</feature>
<feature type="transmembrane region" description="Helical" evidence="4">
    <location>
        <begin position="102"/>
        <end position="120"/>
    </location>
</feature>
<evidence type="ECO:0000313" key="6">
    <source>
        <dbReference type="EMBL" id="OWZ04876.1"/>
    </source>
</evidence>
<keyword evidence="4" id="KW-1133">Transmembrane helix</keyword>
<evidence type="ECO:0000256" key="4">
    <source>
        <dbReference type="SAM" id="Phobius"/>
    </source>
</evidence>
<comment type="subcellular location">
    <subcellularLocation>
        <location evidence="1">Membrane</location>
    </subcellularLocation>
</comment>
<evidence type="ECO:0000256" key="5">
    <source>
        <dbReference type="SAM" id="SignalP"/>
    </source>
</evidence>
<keyword evidence="3 4" id="KW-0472">Membrane</keyword>
<feature type="chain" id="PRO_5013053356" evidence="5">
    <location>
        <begin position="21"/>
        <end position="163"/>
    </location>
</feature>
<comment type="caution">
    <text evidence="6">The sequence shown here is derived from an EMBL/GenBank/DDBJ whole genome shotgun (WGS) entry which is preliminary data.</text>
</comment>
<dbReference type="Proteomes" id="UP000198211">
    <property type="component" value="Unassembled WGS sequence"/>
</dbReference>
<keyword evidence="5" id="KW-0732">Signal</keyword>
<proteinExistence type="predicted"/>
<dbReference type="AlphaFoldDB" id="A0A225VGY0"/>
<evidence type="ECO:0000256" key="3">
    <source>
        <dbReference type="ARBA" id="ARBA00023136"/>
    </source>
</evidence>
<gene>
    <name evidence="6" type="ORF">PHMEG_00023145</name>
</gene>
<accession>A0A225VGY0</accession>
<dbReference type="OrthoDB" id="119981at2759"/>
<organism evidence="6 7">
    <name type="scientific">Phytophthora megakarya</name>
    <dbReference type="NCBI Taxonomy" id="4795"/>
    <lineage>
        <taxon>Eukaryota</taxon>
        <taxon>Sar</taxon>
        <taxon>Stramenopiles</taxon>
        <taxon>Oomycota</taxon>
        <taxon>Peronosporomycetes</taxon>
        <taxon>Peronosporales</taxon>
        <taxon>Peronosporaceae</taxon>
        <taxon>Phytophthora</taxon>
    </lineage>
</organism>
<dbReference type="InterPro" id="IPR023395">
    <property type="entry name" value="MCP_dom_sf"/>
</dbReference>
<evidence type="ECO:0000313" key="7">
    <source>
        <dbReference type="Proteomes" id="UP000198211"/>
    </source>
</evidence>